<evidence type="ECO:0000256" key="1">
    <source>
        <dbReference type="ARBA" id="ARBA00004613"/>
    </source>
</evidence>
<dbReference type="AlphaFoldDB" id="A0A8C7MG05"/>
<sequence length="95" mass="10810">MFSCKQYLPQCLLLVCLGKRLKVATNLNNRALWQFRDMITCTMPDSWPILDYTDYRCYCGKSGVKGQGTRVGNMAIGLKPFQSTHILSQPLMNLC</sequence>
<comment type="subcellular location">
    <subcellularLocation>
        <location evidence="1">Secreted</location>
    </subcellularLocation>
</comment>
<dbReference type="Ensembl" id="ENSOKIT00005054873.1">
    <property type="protein sequence ID" value="ENSOKIP00005051952.1"/>
    <property type="gene ID" value="ENSOKIG00005021962.1"/>
</dbReference>
<dbReference type="GO" id="GO:0005576">
    <property type="term" value="C:extracellular region"/>
    <property type="evidence" value="ECO:0007669"/>
    <property type="project" value="UniProtKB-SubCell"/>
</dbReference>
<dbReference type="GO" id="GO:0005509">
    <property type="term" value="F:calcium ion binding"/>
    <property type="evidence" value="ECO:0007669"/>
    <property type="project" value="InterPro"/>
</dbReference>
<dbReference type="InterPro" id="IPR001211">
    <property type="entry name" value="PLA2"/>
</dbReference>
<dbReference type="GO" id="GO:0050482">
    <property type="term" value="P:arachidonate secretion"/>
    <property type="evidence" value="ECO:0007669"/>
    <property type="project" value="InterPro"/>
</dbReference>
<keyword evidence="5" id="KW-1185">Reference proteome</keyword>
<proteinExistence type="predicted"/>
<comment type="cofactor">
    <cofactor evidence="3">
        <name>Ca(2+)</name>
        <dbReference type="ChEBI" id="CHEBI:29108"/>
    </cofactor>
    <text evidence="3">Binds 1 Ca(2+) ion per subunit.</text>
</comment>
<accession>A0A8C7MG05</accession>
<name>A0A8C7MG05_ONCKI</name>
<dbReference type="GO" id="GO:0004623">
    <property type="term" value="F:phospholipase A2 activity"/>
    <property type="evidence" value="ECO:0007669"/>
    <property type="project" value="InterPro"/>
</dbReference>
<dbReference type="PRINTS" id="PR00389">
    <property type="entry name" value="PHPHLIPASEA2"/>
</dbReference>
<evidence type="ECO:0008006" key="6">
    <source>
        <dbReference type="Google" id="ProtNLM"/>
    </source>
</evidence>
<evidence type="ECO:0000313" key="4">
    <source>
        <dbReference type="Ensembl" id="ENSOKIP00005051952.1"/>
    </source>
</evidence>
<reference evidence="4" key="1">
    <citation type="submission" date="2025-08" db="UniProtKB">
        <authorList>
            <consortium name="Ensembl"/>
        </authorList>
    </citation>
    <scope>IDENTIFICATION</scope>
</reference>
<organism evidence="4 5">
    <name type="scientific">Oncorhynchus kisutch</name>
    <name type="common">Coho salmon</name>
    <name type="synonym">Salmo kisutch</name>
    <dbReference type="NCBI Taxonomy" id="8019"/>
    <lineage>
        <taxon>Eukaryota</taxon>
        <taxon>Metazoa</taxon>
        <taxon>Chordata</taxon>
        <taxon>Craniata</taxon>
        <taxon>Vertebrata</taxon>
        <taxon>Euteleostomi</taxon>
        <taxon>Actinopterygii</taxon>
        <taxon>Neopterygii</taxon>
        <taxon>Teleostei</taxon>
        <taxon>Protacanthopterygii</taxon>
        <taxon>Salmoniformes</taxon>
        <taxon>Salmonidae</taxon>
        <taxon>Salmoninae</taxon>
        <taxon>Oncorhynchus</taxon>
    </lineage>
</organism>
<dbReference type="GO" id="GO:0006644">
    <property type="term" value="P:phospholipid metabolic process"/>
    <property type="evidence" value="ECO:0007669"/>
    <property type="project" value="InterPro"/>
</dbReference>
<dbReference type="Gene3D" id="1.20.90.10">
    <property type="entry name" value="Phospholipase A2 domain"/>
    <property type="match status" value="1"/>
</dbReference>
<dbReference type="SUPFAM" id="SSF48619">
    <property type="entry name" value="Phospholipase A2, PLA2"/>
    <property type="match status" value="1"/>
</dbReference>
<protein>
    <recommendedName>
        <fullName evidence="6">Phospholipase A2</fullName>
    </recommendedName>
</protein>
<evidence type="ECO:0000256" key="3">
    <source>
        <dbReference type="PIRSR" id="PIRSR601211-2"/>
    </source>
</evidence>
<keyword evidence="3" id="KW-0479">Metal-binding</keyword>
<feature type="binding site" evidence="3">
    <location>
        <position position="60"/>
    </location>
    <ligand>
        <name>Ca(2+)</name>
        <dbReference type="ChEBI" id="CHEBI:29108"/>
    </ligand>
</feature>
<dbReference type="GO" id="GO:0016042">
    <property type="term" value="P:lipid catabolic process"/>
    <property type="evidence" value="ECO:0007669"/>
    <property type="project" value="InterPro"/>
</dbReference>
<keyword evidence="2" id="KW-0964">Secreted</keyword>
<evidence type="ECO:0000313" key="5">
    <source>
        <dbReference type="Proteomes" id="UP000694557"/>
    </source>
</evidence>
<keyword evidence="3" id="KW-0106">Calcium</keyword>
<dbReference type="GeneTree" id="ENSGT01020000232096"/>
<dbReference type="Proteomes" id="UP000694557">
    <property type="component" value="Unassembled WGS sequence"/>
</dbReference>
<feature type="binding site" evidence="3">
    <location>
        <position position="58"/>
    </location>
    <ligand>
        <name>Ca(2+)</name>
        <dbReference type="ChEBI" id="CHEBI:29108"/>
    </ligand>
</feature>
<reference evidence="4" key="2">
    <citation type="submission" date="2025-09" db="UniProtKB">
        <authorList>
            <consortium name="Ensembl"/>
        </authorList>
    </citation>
    <scope>IDENTIFICATION</scope>
</reference>
<dbReference type="InterPro" id="IPR036444">
    <property type="entry name" value="PLipase_A2_dom_sf"/>
</dbReference>
<evidence type="ECO:0000256" key="2">
    <source>
        <dbReference type="ARBA" id="ARBA00022525"/>
    </source>
</evidence>